<evidence type="ECO:0000313" key="1">
    <source>
        <dbReference type="EMBL" id="RMZ97847.1"/>
    </source>
</evidence>
<sequence>MFFSRLNLDSWYICMALSFKNSDLFCFISSRDMAWIALSSAWVSSFWSVRLFSLVSRISDICLSMSVSGFQALVYALAVCRLGQALRFSTQVGGQWGVQYFGPGLSLGEDFFQLTRVMDARQTVQ</sequence>
<keyword evidence="2" id="KW-1185">Reference proteome</keyword>
<dbReference type="AlphaFoldDB" id="A0A3M7PGN2"/>
<organism evidence="1 2">
    <name type="scientific">Brachionus plicatilis</name>
    <name type="common">Marine rotifer</name>
    <name type="synonym">Brachionus muelleri</name>
    <dbReference type="NCBI Taxonomy" id="10195"/>
    <lineage>
        <taxon>Eukaryota</taxon>
        <taxon>Metazoa</taxon>
        <taxon>Spiralia</taxon>
        <taxon>Gnathifera</taxon>
        <taxon>Rotifera</taxon>
        <taxon>Eurotatoria</taxon>
        <taxon>Monogononta</taxon>
        <taxon>Pseudotrocha</taxon>
        <taxon>Ploima</taxon>
        <taxon>Brachionidae</taxon>
        <taxon>Brachionus</taxon>
    </lineage>
</organism>
<reference evidence="1 2" key="1">
    <citation type="journal article" date="2018" name="Sci. Rep.">
        <title>Genomic signatures of local adaptation to the degree of environmental predictability in rotifers.</title>
        <authorList>
            <person name="Franch-Gras L."/>
            <person name="Hahn C."/>
            <person name="Garcia-Roger E.M."/>
            <person name="Carmona M.J."/>
            <person name="Serra M."/>
            <person name="Gomez A."/>
        </authorList>
    </citation>
    <scope>NUCLEOTIDE SEQUENCE [LARGE SCALE GENOMIC DNA]</scope>
    <source>
        <strain evidence="1">HYR1</strain>
    </source>
</reference>
<protein>
    <submittedName>
        <fullName evidence="1">Uncharacterized protein</fullName>
    </submittedName>
</protein>
<dbReference type="EMBL" id="REGN01011147">
    <property type="protein sequence ID" value="RMZ97847.1"/>
    <property type="molecule type" value="Genomic_DNA"/>
</dbReference>
<evidence type="ECO:0000313" key="2">
    <source>
        <dbReference type="Proteomes" id="UP000276133"/>
    </source>
</evidence>
<gene>
    <name evidence="1" type="ORF">BpHYR1_050726</name>
</gene>
<proteinExistence type="predicted"/>
<accession>A0A3M7PGN2</accession>
<dbReference type="Proteomes" id="UP000276133">
    <property type="component" value="Unassembled WGS sequence"/>
</dbReference>
<comment type="caution">
    <text evidence="1">The sequence shown here is derived from an EMBL/GenBank/DDBJ whole genome shotgun (WGS) entry which is preliminary data.</text>
</comment>
<name>A0A3M7PGN2_BRAPC</name>